<accession>A0A1D7VNC2</accession>
<dbReference type="InterPro" id="IPR019587">
    <property type="entry name" value="Polyketide_cyclase/dehydratase"/>
</dbReference>
<dbReference type="KEGG" id="slc:SL103_20085"/>
<protein>
    <submittedName>
        <fullName evidence="1">Activator of HSP90 ATPase</fullName>
    </submittedName>
</protein>
<dbReference type="Gene3D" id="3.30.530.20">
    <property type="match status" value="1"/>
</dbReference>
<evidence type="ECO:0000313" key="2">
    <source>
        <dbReference type="Proteomes" id="UP000094094"/>
    </source>
</evidence>
<gene>
    <name evidence="1" type="ORF">SL103_20085</name>
</gene>
<sequence length="158" mass="18401">MTVRAREWDVTESLEVRRPPAAVYTALADSRRMAEWSPEVWRVWSRGDRFVGFNRRALWVWFTVCRVVVADPGREYAFDVTSFGLPVARWGYRLTPTPRGTQVTEYWVDHRRHGWRRHLAELLGLLFTGTPAVRRAARNRAGMRQTLRRLAATCEAAD</sequence>
<dbReference type="InterPro" id="IPR023393">
    <property type="entry name" value="START-like_dom_sf"/>
</dbReference>
<dbReference type="EMBL" id="CP017157">
    <property type="protein sequence ID" value="AOP48221.1"/>
    <property type="molecule type" value="Genomic_DNA"/>
</dbReference>
<reference evidence="1 2" key="1">
    <citation type="submission" date="2016-09" db="EMBL/GenBank/DDBJ databases">
        <title>Complete genome sequencing of Streptomyces lydicus 103 and metabolic pathways analysis of antibiotic biosynthesis.</title>
        <authorList>
            <person name="Jia N."/>
            <person name="Ding M.-Z."/>
            <person name="Gao F."/>
            <person name="Yuan Y.-J."/>
        </authorList>
    </citation>
    <scope>NUCLEOTIDE SEQUENCE [LARGE SCALE GENOMIC DNA]</scope>
    <source>
        <strain evidence="1 2">103</strain>
    </source>
</reference>
<proteinExistence type="predicted"/>
<dbReference type="CDD" id="cd07812">
    <property type="entry name" value="SRPBCC"/>
    <property type="match status" value="1"/>
</dbReference>
<dbReference type="AlphaFoldDB" id="A0A1D7VNC2"/>
<dbReference type="RefSeq" id="WP_069570355.1">
    <property type="nucleotide sequence ID" value="NZ_CP017157.1"/>
</dbReference>
<name>A0A1D7VNC2_9ACTN</name>
<evidence type="ECO:0000313" key="1">
    <source>
        <dbReference type="EMBL" id="AOP48221.1"/>
    </source>
</evidence>
<keyword evidence="2" id="KW-1185">Reference proteome</keyword>
<organism evidence="1 2">
    <name type="scientific">Streptomyces lydicus</name>
    <dbReference type="NCBI Taxonomy" id="47763"/>
    <lineage>
        <taxon>Bacteria</taxon>
        <taxon>Bacillati</taxon>
        <taxon>Actinomycetota</taxon>
        <taxon>Actinomycetes</taxon>
        <taxon>Kitasatosporales</taxon>
        <taxon>Streptomycetaceae</taxon>
        <taxon>Streptomyces</taxon>
    </lineage>
</organism>
<dbReference type="Pfam" id="PF10604">
    <property type="entry name" value="Polyketide_cyc2"/>
    <property type="match status" value="1"/>
</dbReference>
<dbReference type="Proteomes" id="UP000094094">
    <property type="component" value="Chromosome"/>
</dbReference>
<dbReference type="SUPFAM" id="SSF55961">
    <property type="entry name" value="Bet v1-like"/>
    <property type="match status" value="1"/>
</dbReference>
<dbReference type="OrthoDB" id="4618973at2"/>